<feature type="transmembrane region" description="Helical" evidence="5">
    <location>
        <begin position="167"/>
        <end position="188"/>
    </location>
</feature>
<reference evidence="6 7" key="1">
    <citation type="submission" date="2018-01" db="EMBL/GenBank/DDBJ databases">
        <title>A novel member of the phylum Bacteroidetes isolated from glacier ice.</title>
        <authorList>
            <person name="Liu Q."/>
            <person name="Xin Y.-H."/>
        </authorList>
    </citation>
    <scope>NUCLEOTIDE SEQUENCE [LARGE SCALE GENOMIC DNA]</scope>
    <source>
        <strain evidence="6 7">RB1R16</strain>
    </source>
</reference>
<evidence type="ECO:0000256" key="4">
    <source>
        <dbReference type="ARBA" id="ARBA00023136"/>
    </source>
</evidence>
<protein>
    <recommendedName>
        <fullName evidence="5">Probable membrane transporter protein</fullName>
    </recommendedName>
</protein>
<evidence type="ECO:0000313" key="7">
    <source>
        <dbReference type="Proteomes" id="UP000239872"/>
    </source>
</evidence>
<keyword evidence="3 5" id="KW-1133">Transmembrane helix</keyword>
<keyword evidence="7" id="KW-1185">Reference proteome</keyword>
<dbReference type="Proteomes" id="UP000239872">
    <property type="component" value="Unassembled WGS sequence"/>
</dbReference>
<dbReference type="OrthoDB" id="560496at2"/>
<dbReference type="EMBL" id="PPSL01000006">
    <property type="protein sequence ID" value="PQJ09386.1"/>
    <property type="molecule type" value="Genomic_DNA"/>
</dbReference>
<dbReference type="AlphaFoldDB" id="A0A2S7SS61"/>
<evidence type="ECO:0000256" key="1">
    <source>
        <dbReference type="ARBA" id="ARBA00004141"/>
    </source>
</evidence>
<dbReference type="InterPro" id="IPR002781">
    <property type="entry name" value="TM_pro_TauE-like"/>
</dbReference>
<feature type="transmembrane region" description="Helical" evidence="5">
    <location>
        <begin position="95"/>
        <end position="113"/>
    </location>
</feature>
<proteinExistence type="inferred from homology"/>
<feature type="transmembrane region" description="Helical" evidence="5">
    <location>
        <begin position="7"/>
        <end position="33"/>
    </location>
</feature>
<sequence length="251" mass="26745">MQHWELLIFFLGIAFIYSSVGFGGGSSYLAVLAMYQLPIYEMKTVALVCNIIVVTGGSILFMSSKQVDIKKILPIVILSIPMAFLGALVKISADTFFILLGCSLILASILLMLKKPSAYTAAEKQGVVKSGIMGASIGLLSGMVGIGGGIFLSPMLHLTKWDVPKKIAAAASVFILVNSVSSLLAHLSKPIPSDINYSRILLLCVAVFVGGQIGSRVGIKKLNELAIRRVTAVLVFAAGVEVLSKHVHLIW</sequence>
<dbReference type="PANTHER" id="PTHR43701">
    <property type="entry name" value="MEMBRANE TRANSPORTER PROTEIN MJ0441-RELATED"/>
    <property type="match status" value="1"/>
</dbReference>
<evidence type="ECO:0000256" key="3">
    <source>
        <dbReference type="ARBA" id="ARBA00022989"/>
    </source>
</evidence>
<keyword evidence="2 5" id="KW-0812">Transmembrane</keyword>
<gene>
    <name evidence="6" type="ORF">CJD36_019265</name>
</gene>
<dbReference type="PANTHER" id="PTHR43701:SF5">
    <property type="entry name" value="MEMBRANE TRANSPORTER PROTEIN-RELATED"/>
    <property type="match status" value="1"/>
</dbReference>
<comment type="subcellular location">
    <subcellularLocation>
        <location evidence="5">Cell membrane</location>
        <topology evidence="5">Multi-pass membrane protein</topology>
    </subcellularLocation>
    <subcellularLocation>
        <location evidence="1">Membrane</location>
        <topology evidence="1">Multi-pass membrane protein</topology>
    </subcellularLocation>
</comment>
<dbReference type="Pfam" id="PF01925">
    <property type="entry name" value="TauE"/>
    <property type="match status" value="1"/>
</dbReference>
<keyword evidence="5" id="KW-1003">Cell membrane</keyword>
<keyword evidence="4 5" id="KW-0472">Membrane</keyword>
<dbReference type="InterPro" id="IPR051598">
    <property type="entry name" value="TSUP/Inactive_protease-like"/>
</dbReference>
<evidence type="ECO:0000313" key="6">
    <source>
        <dbReference type="EMBL" id="PQJ09386.1"/>
    </source>
</evidence>
<dbReference type="RefSeq" id="WP_105040836.1">
    <property type="nucleotide sequence ID" value="NZ_PPSL01000006.1"/>
</dbReference>
<feature type="transmembrane region" description="Helical" evidence="5">
    <location>
        <begin position="72"/>
        <end position="89"/>
    </location>
</feature>
<feature type="transmembrane region" description="Helical" evidence="5">
    <location>
        <begin position="200"/>
        <end position="219"/>
    </location>
</feature>
<dbReference type="GO" id="GO:0005886">
    <property type="term" value="C:plasma membrane"/>
    <property type="evidence" value="ECO:0007669"/>
    <property type="project" value="UniProtKB-SubCell"/>
</dbReference>
<evidence type="ECO:0000256" key="2">
    <source>
        <dbReference type="ARBA" id="ARBA00022692"/>
    </source>
</evidence>
<organism evidence="6 7">
    <name type="scientific">Flavipsychrobacter stenotrophus</name>
    <dbReference type="NCBI Taxonomy" id="2077091"/>
    <lineage>
        <taxon>Bacteria</taxon>
        <taxon>Pseudomonadati</taxon>
        <taxon>Bacteroidota</taxon>
        <taxon>Chitinophagia</taxon>
        <taxon>Chitinophagales</taxon>
        <taxon>Chitinophagaceae</taxon>
        <taxon>Flavipsychrobacter</taxon>
    </lineage>
</organism>
<feature type="transmembrane region" description="Helical" evidence="5">
    <location>
        <begin position="45"/>
        <end position="63"/>
    </location>
</feature>
<accession>A0A2S7SS61</accession>
<name>A0A2S7SS61_9BACT</name>
<evidence type="ECO:0000256" key="5">
    <source>
        <dbReference type="RuleBase" id="RU363041"/>
    </source>
</evidence>
<comment type="caution">
    <text evidence="6">The sequence shown here is derived from an EMBL/GenBank/DDBJ whole genome shotgun (WGS) entry which is preliminary data.</text>
</comment>
<comment type="similarity">
    <text evidence="5">Belongs to the 4-toluene sulfonate uptake permease (TSUP) (TC 2.A.102) family.</text>
</comment>
<feature type="transmembrane region" description="Helical" evidence="5">
    <location>
        <begin position="134"/>
        <end position="155"/>
    </location>
</feature>